<dbReference type="AlphaFoldDB" id="A0A8E6B6V0"/>
<proteinExistence type="inferred from homology"/>
<dbReference type="InterPro" id="IPR043129">
    <property type="entry name" value="ATPase_NBD"/>
</dbReference>
<dbReference type="Gene3D" id="3.30.420.40">
    <property type="match status" value="2"/>
</dbReference>
<evidence type="ECO:0000256" key="1">
    <source>
        <dbReference type="ARBA" id="ARBA00006479"/>
    </source>
</evidence>
<evidence type="ECO:0000313" key="2">
    <source>
        <dbReference type="EMBL" id="QVL32806.1"/>
    </source>
</evidence>
<organism evidence="2 3">
    <name type="scientific">Telmatocola sphagniphila</name>
    <dbReference type="NCBI Taxonomy" id="1123043"/>
    <lineage>
        <taxon>Bacteria</taxon>
        <taxon>Pseudomonadati</taxon>
        <taxon>Planctomycetota</taxon>
        <taxon>Planctomycetia</taxon>
        <taxon>Gemmatales</taxon>
        <taxon>Gemmataceae</taxon>
    </lineage>
</organism>
<sequence>MSKAYFVGLDVGGTTMKAAVVDSDGLAGPAVVSDTESYKGQDHGLATMCDTIRKAVEAANKKLADIAAIGVATPGTMDIKAGLILDPPNLKPWRDVPVRDHILNHFKIPTAFQNDANAAAFGEYWVGAGRTAKSMVLFTLGTGVGGGIIINDYVLEGEHSHGGEIGHLKIEMTNGRRCGCGRLGCLEAYASATAVVKRCVEALEKDSGHSVLRQLLNKKESELTSRAIFTAAEQGDTLAQTIVEDTAYYLAVGAINMMHTIDPDAIVFAGGMIAAGESFLNRIRYHICELAFPVPASKTEVRYALLGSDAGFIGAAACARQLWLKSK</sequence>
<dbReference type="KEGG" id="tsph:KIH39_02485"/>
<dbReference type="PANTHER" id="PTHR18964:SF149">
    <property type="entry name" value="BIFUNCTIONAL UDP-N-ACETYLGLUCOSAMINE 2-EPIMERASE_N-ACETYLMANNOSAMINE KINASE"/>
    <property type="match status" value="1"/>
</dbReference>
<reference evidence="2" key="1">
    <citation type="submission" date="2021-05" db="EMBL/GenBank/DDBJ databases">
        <title>Complete genome sequence of the cellulolytic planctomycete Telmatocola sphagniphila SP2T and characterization of the first cellulase from planctomycetes.</title>
        <authorList>
            <person name="Rakitin A.L."/>
            <person name="Beletsky A.V."/>
            <person name="Naumoff D.G."/>
            <person name="Kulichevskaya I.S."/>
            <person name="Mardanov A.V."/>
            <person name="Ravin N.V."/>
            <person name="Dedysh S.N."/>
        </authorList>
    </citation>
    <scope>NUCLEOTIDE SEQUENCE</scope>
    <source>
        <strain evidence="2">SP2T</strain>
    </source>
</reference>
<dbReference type="SUPFAM" id="SSF53067">
    <property type="entry name" value="Actin-like ATPase domain"/>
    <property type="match status" value="1"/>
</dbReference>
<protein>
    <submittedName>
        <fullName evidence="2">ROK family protein</fullName>
    </submittedName>
</protein>
<name>A0A8E6B6V0_9BACT</name>
<dbReference type="Proteomes" id="UP000676194">
    <property type="component" value="Chromosome"/>
</dbReference>
<dbReference type="InterPro" id="IPR000600">
    <property type="entry name" value="ROK"/>
</dbReference>
<dbReference type="Pfam" id="PF00480">
    <property type="entry name" value="ROK"/>
    <property type="match status" value="1"/>
</dbReference>
<evidence type="ECO:0000313" key="3">
    <source>
        <dbReference type="Proteomes" id="UP000676194"/>
    </source>
</evidence>
<comment type="similarity">
    <text evidence="1">Belongs to the ROK (NagC/XylR) family.</text>
</comment>
<gene>
    <name evidence="2" type="ORF">KIH39_02485</name>
</gene>
<dbReference type="EMBL" id="CP074694">
    <property type="protein sequence ID" value="QVL32806.1"/>
    <property type="molecule type" value="Genomic_DNA"/>
</dbReference>
<dbReference type="PROSITE" id="PS01125">
    <property type="entry name" value="ROK"/>
    <property type="match status" value="1"/>
</dbReference>
<dbReference type="PANTHER" id="PTHR18964">
    <property type="entry name" value="ROK (REPRESSOR, ORF, KINASE) FAMILY"/>
    <property type="match status" value="1"/>
</dbReference>
<accession>A0A8E6B6V0</accession>
<dbReference type="InterPro" id="IPR049874">
    <property type="entry name" value="ROK_cs"/>
</dbReference>
<keyword evidence="3" id="KW-1185">Reference proteome</keyword>
<dbReference type="RefSeq" id="WP_213497696.1">
    <property type="nucleotide sequence ID" value="NZ_CP074694.1"/>
</dbReference>